<dbReference type="InterPro" id="IPR017927">
    <property type="entry name" value="FAD-bd_FR_type"/>
</dbReference>
<dbReference type="PANTHER" id="PTHR47354">
    <property type="entry name" value="NADH OXIDOREDUCTASE HCR"/>
    <property type="match status" value="1"/>
</dbReference>
<dbReference type="SUPFAM" id="SSF50022">
    <property type="entry name" value="ISP domain"/>
    <property type="match status" value="1"/>
</dbReference>
<keyword evidence="6" id="KW-0408">Iron</keyword>
<proteinExistence type="predicted"/>
<evidence type="ECO:0000256" key="3">
    <source>
        <dbReference type="ARBA" id="ARBA00022714"/>
    </source>
</evidence>
<feature type="domain" description="Rieske" evidence="8">
    <location>
        <begin position="3"/>
        <end position="111"/>
    </location>
</feature>
<dbReference type="InterPro" id="IPR039261">
    <property type="entry name" value="FNR_nucleotide-bd"/>
</dbReference>
<dbReference type="GO" id="GO:0046872">
    <property type="term" value="F:metal ion binding"/>
    <property type="evidence" value="ECO:0007669"/>
    <property type="project" value="UniProtKB-KW"/>
</dbReference>
<dbReference type="Pfam" id="PF22543">
    <property type="entry name" value="Rieske_4"/>
    <property type="match status" value="1"/>
</dbReference>
<evidence type="ECO:0000313" key="10">
    <source>
        <dbReference type="EMBL" id="KAG8470179.1"/>
    </source>
</evidence>
<dbReference type="SUPFAM" id="SSF52343">
    <property type="entry name" value="Ferredoxin reductase-like, C-terminal NADP-linked domain"/>
    <property type="match status" value="1"/>
</dbReference>
<dbReference type="Pfam" id="PF00175">
    <property type="entry name" value="NAD_binding_1"/>
    <property type="match status" value="1"/>
</dbReference>
<dbReference type="InterPro" id="IPR001709">
    <property type="entry name" value="Flavoprot_Pyr_Nucl_cyt_Rdtase"/>
</dbReference>
<evidence type="ECO:0000256" key="6">
    <source>
        <dbReference type="ARBA" id="ARBA00023004"/>
    </source>
</evidence>
<dbReference type="PROSITE" id="PS51296">
    <property type="entry name" value="RIESKE"/>
    <property type="match status" value="1"/>
</dbReference>
<dbReference type="GO" id="GO:0016491">
    <property type="term" value="F:oxidoreductase activity"/>
    <property type="evidence" value="ECO:0007669"/>
    <property type="project" value="InterPro"/>
</dbReference>
<evidence type="ECO:0000259" key="9">
    <source>
        <dbReference type="PROSITE" id="PS51384"/>
    </source>
</evidence>
<dbReference type="InterPro" id="IPR008333">
    <property type="entry name" value="Cbr1-like_FAD-bd_dom"/>
</dbReference>
<dbReference type="PRINTS" id="PR00371">
    <property type="entry name" value="FPNCR"/>
</dbReference>
<evidence type="ECO:0000259" key="8">
    <source>
        <dbReference type="PROSITE" id="PS51296"/>
    </source>
</evidence>
<comment type="caution">
    <text evidence="10">The sequence shown here is derived from an EMBL/GenBank/DDBJ whole genome shotgun (WGS) entry which is preliminary data.</text>
</comment>
<organism evidence="10 11">
    <name type="scientific">Diacronema lutheri</name>
    <name type="common">Unicellular marine alga</name>
    <name type="synonym">Monochrysis lutheri</name>
    <dbReference type="NCBI Taxonomy" id="2081491"/>
    <lineage>
        <taxon>Eukaryota</taxon>
        <taxon>Haptista</taxon>
        <taxon>Haptophyta</taxon>
        <taxon>Pavlovophyceae</taxon>
        <taxon>Pavlovales</taxon>
        <taxon>Pavlovaceae</taxon>
        <taxon>Diacronema</taxon>
    </lineage>
</organism>
<sequence>MAAAVATVAQLRESKGRLLVQAEGRYIALIEHEGEVFAIDATCYHMGGPLLHADIEDLGDFGPAIVCPWHRYQISLRNGDGLYVNMARQTCSKGARQRVHAAERRDGQIFLRVSHGKSESGADKVESDTYAFKRPAPSGGAQHAPHGRSGQVLARCGAAGTRGPLPGGLGAGCSAIGDGGGPAGSVASDVARSMAGADGRAPWARGPAVGPAPPSGKNGVLGAVSCFRLPGFARGAASASPGGTADGADRWTRCTVLARAEEGRATVQLSVRGELPGADPAVWERGAHLSVRVAAGGNERPYTPFVLTNRPGQFELLVKAYPHGRVSPHLAALKPGAELFVHGPMSGSAGVRAETTVLALVAGGTGITPLLQLLLPLVARAAAQRAPLLPVRLLCFNRTEPDMLLRDELERLGAAHPQLRVVHCLTRPPAGWAGLAGRPSAQLLARAALLPAPQAQAFFCGPPPFNDAVRDALAELGWTAGAIHEFS</sequence>
<evidence type="ECO:0000256" key="5">
    <source>
        <dbReference type="ARBA" id="ARBA00022827"/>
    </source>
</evidence>
<evidence type="ECO:0000256" key="4">
    <source>
        <dbReference type="ARBA" id="ARBA00022723"/>
    </source>
</evidence>
<keyword evidence="3" id="KW-0001">2Fe-2S</keyword>
<keyword evidence="2" id="KW-0285">Flavoprotein</keyword>
<name>A0A8J5Y2R8_DIALT</name>
<feature type="domain" description="FAD-binding FR-type" evidence="9">
    <location>
        <begin position="249"/>
        <end position="351"/>
    </location>
</feature>
<dbReference type="Gene3D" id="2.40.30.10">
    <property type="entry name" value="Translation factors"/>
    <property type="match status" value="1"/>
</dbReference>
<dbReference type="InterPro" id="IPR050415">
    <property type="entry name" value="MRET"/>
</dbReference>
<dbReference type="Pfam" id="PF00970">
    <property type="entry name" value="FAD_binding_6"/>
    <property type="match status" value="1"/>
</dbReference>
<keyword evidence="7" id="KW-0411">Iron-sulfur</keyword>
<dbReference type="OrthoDB" id="426882at2759"/>
<keyword evidence="11" id="KW-1185">Reference proteome</keyword>
<dbReference type="Gene3D" id="2.102.10.10">
    <property type="entry name" value="Rieske [2Fe-2S] iron-sulphur domain"/>
    <property type="match status" value="1"/>
</dbReference>
<evidence type="ECO:0000256" key="2">
    <source>
        <dbReference type="ARBA" id="ARBA00022630"/>
    </source>
</evidence>
<dbReference type="PROSITE" id="PS51384">
    <property type="entry name" value="FAD_FR"/>
    <property type="match status" value="1"/>
</dbReference>
<dbReference type="PRINTS" id="PR00406">
    <property type="entry name" value="CYTB5RDTASE"/>
</dbReference>
<evidence type="ECO:0000256" key="1">
    <source>
        <dbReference type="ARBA" id="ARBA00001974"/>
    </source>
</evidence>
<dbReference type="InterPro" id="IPR054716">
    <property type="entry name" value="Sol_Rieske_ferrdox_dom"/>
</dbReference>
<dbReference type="AlphaFoldDB" id="A0A8J5Y2R8"/>
<dbReference type="InterPro" id="IPR001433">
    <property type="entry name" value="OxRdtase_FAD/NAD-bd"/>
</dbReference>
<dbReference type="InterPro" id="IPR017941">
    <property type="entry name" value="Rieske_2Fe-2S"/>
</dbReference>
<dbReference type="CDD" id="cd06183">
    <property type="entry name" value="cyt_b5_reduct_like"/>
    <property type="match status" value="1"/>
</dbReference>
<dbReference type="Proteomes" id="UP000751190">
    <property type="component" value="Unassembled WGS sequence"/>
</dbReference>
<dbReference type="Gene3D" id="3.40.50.80">
    <property type="entry name" value="Nucleotide-binding domain of ferredoxin-NADP reductase (FNR) module"/>
    <property type="match status" value="1"/>
</dbReference>
<dbReference type="EMBL" id="JAGTXO010000001">
    <property type="protein sequence ID" value="KAG8470179.1"/>
    <property type="molecule type" value="Genomic_DNA"/>
</dbReference>
<dbReference type="GO" id="GO:0051537">
    <property type="term" value="F:2 iron, 2 sulfur cluster binding"/>
    <property type="evidence" value="ECO:0007669"/>
    <property type="project" value="UniProtKB-KW"/>
</dbReference>
<keyword evidence="5" id="KW-0274">FAD</keyword>
<dbReference type="CDD" id="cd03467">
    <property type="entry name" value="Rieske"/>
    <property type="match status" value="1"/>
</dbReference>
<dbReference type="PANTHER" id="PTHR47354:SF5">
    <property type="entry name" value="PROTEIN RFBI"/>
    <property type="match status" value="1"/>
</dbReference>
<evidence type="ECO:0000256" key="7">
    <source>
        <dbReference type="ARBA" id="ARBA00023014"/>
    </source>
</evidence>
<dbReference type="InterPro" id="IPR036922">
    <property type="entry name" value="Rieske_2Fe-2S_sf"/>
</dbReference>
<gene>
    <name evidence="10" type="ORF">KFE25_008600</name>
</gene>
<evidence type="ECO:0000313" key="11">
    <source>
        <dbReference type="Proteomes" id="UP000751190"/>
    </source>
</evidence>
<protein>
    <recommendedName>
        <fullName evidence="12">Cytochrome-b5 reductase</fullName>
    </recommendedName>
</protein>
<keyword evidence="4" id="KW-0479">Metal-binding</keyword>
<comment type="cofactor">
    <cofactor evidence="1">
        <name>FAD</name>
        <dbReference type="ChEBI" id="CHEBI:57692"/>
    </cofactor>
</comment>
<dbReference type="InterPro" id="IPR017938">
    <property type="entry name" value="Riboflavin_synthase-like_b-brl"/>
</dbReference>
<accession>A0A8J5Y2R8</accession>
<reference evidence="10" key="1">
    <citation type="submission" date="2021-05" db="EMBL/GenBank/DDBJ databases">
        <title>The genome of the haptophyte Pavlova lutheri (Diacronema luteri, Pavlovales) - a model for lipid biosynthesis in eukaryotic algae.</title>
        <authorList>
            <person name="Hulatt C.J."/>
            <person name="Posewitz M.C."/>
        </authorList>
    </citation>
    <scope>NUCLEOTIDE SEQUENCE</scope>
    <source>
        <strain evidence="10">NIVA-4/92</strain>
    </source>
</reference>
<evidence type="ECO:0008006" key="12">
    <source>
        <dbReference type="Google" id="ProtNLM"/>
    </source>
</evidence>
<dbReference type="SUPFAM" id="SSF63380">
    <property type="entry name" value="Riboflavin synthase domain-like"/>
    <property type="match status" value="1"/>
</dbReference>